<comment type="similarity">
    <text evidence="2 6">Belongs to the cytochrome P450 family.</text>
</comment>
<dbReference type="InterPro" id="IPR017972">
    <property type="entry name" value="Cyt_P450_CS"/>
</dbReference>
<keyword evidence="5 6" id="KW-0408">Iron</keyword>
<evidence type="ECO:0000256" key="1">
    <source>
        <dbReference type="ARBA" id="ARBA00001971"/>
    </source>
</evidence>
<dbReference type="PANTHER" id="PTHR24305">
    <property type="entry name" value="CYTOCHROME P450"/>
    <property type="match status" value="1"/>
</dbReference>
<accession>A0ABR3WCJ7</accession>
<proteinExistence type="inferred from homology"/>
<keyword evidence="9" id="KW-1185">Reference proteome</keyword>
<sequence>MWLIWSIALLFVYLVAGTAIPLWNNYSAARKTGLPVVISPVSKFNPLWLVSQRRLAPWMRRNLPTALTAWTRHNVLSWFFDDKYLMFQEQGRSWMHVTPREVEFHCADPAVNAQVFGRRRDFDKPLEVLNLVDIYGPNISSVVGAEWQRHRRVTASPFNERNNRLVWDEALRQAAQAAAYWSGRGLGGFNSTAADTIAVSLNILATAALGESWGFQPADAAKVTGQGSQGGEGQASSYRDSLHTLLSSVRTLVLTPKWVYGLPEWCIPSQYLARFVNTHRVFGKHMEEMVRQRKADIANGNTRTDDSTFLNALVLRSEEIRRDEEGKESSGGSRASLSNDELYGNLFTYNLAGHETTANTLSFAIYLLAAFPEWQEWVREEVDFVCGKSADGNVKTAYDEVFPKLKRCRAFLFETLRFYAPVLSINKAPVGPHGQELLIDGRSVLLPPRTTVAPNVMASHTLPKIWGDDHMVFRPGRWIDQPSDIASEVLLDLPASVGERMAASEGKGIAYFPWSSGGRVCPGKKFSQVEVLAVVSSLLRDYRLEVVPEGLETEQQARERCFEVIQDSETQITLQMRRSDTVYLRAVKRT</sequence>
<reference evidence="8 9" key="1">
    <citation type="journal article" date="2024" name="IMA Fungus">
        <title>IMA Genome - F19 : A genome assembly and annotation guide to empower mycologists, including annotated draft genome sequences of Ceratocystis pirilliformis, Diaporthe australafricana, Fusarium ophioides, Paecilomyces lecythidis, and Sporothrix stenoceras.</title>
        <authorList>
            <person name="Aylward J."/>
            <person name="Wilson A.M."/>
            <person name="Visagie C.M."/>
            <person name="Spraker J."/>
            <person name="Barnes I."/>
            <person name="Buitendag C."/>
            <person name="Ceriani C."/>
            <person name="Del Mar Angel L."/>
            <person name="du Plessis D."/>
            <person name="Fuchs T."/>
            <person name="Gasser K."/>
            <person name="Kramer D."/>
            <person name="Li W."/>
            <person name="Munsamy K."/>
            <person name="Piso A."/>
            <person name="Price J.L."/>
            <person name="Sonnekus B."/>
            <person name="Thomas C."/>
            <person name="van der Nest A."/>
            <person name="van Dijk A."/>
            <person name="van Heerden A."/>
            <person name="van Vuuren N."/>
            <person name="Yilmaz N."/>
            <person name="Duong T.A."/>
            <person name="van der Merwe N.A."/>
            <person name="Wingfield M.J."/>
            <person name="Wingfield B.D."/>
        </authorList>
    </citation>
    <scope>NUCLEOTIDE SEQUENCE [LARGE SCALE GENOMIC DNA]</scope>
    <source>
        <strain evidence="8 9">CMW 18300</strain>
    </source>
</reference>
<keyword evidence="6" id="KW-0503">Monooxygenase</keyword>
<dbReference type="InterPro" id="IPR036396">
    <property type="entry name" value="Cyt_P450_sf"/>
</dbReference>
<feature type="chain" id="PRO_5045477684" description="Cytochrome P450" evidence="7">
    <location>
        <begin position="18"/>
        <end position="590"/>
    </location>
</feature>
<evidence type="ECO:0000256" key="5">
    <source>
        <dbReference type="ARBA" id="ARBA00023004"/>
    </source>
</evidence>
<dbReference type="PANTHER" id="PTHR24305:SF166">
    <property type="entry name" value="CYTOCHROME P450 12A4, MITOCHONDRIAL-RELATED"/>
    <property type="match status" value="1"/>
</dbReference>
<dbReference type="Gene3D" id="1.10.630.10">
    <property type="entry name" value="Cytochrome P450"/>
    <property type="match status" value="1"/>
</dbReference>
<evidence type="ECO:0000313" key="9">
    <source>
        <dbReference type="Proteomes" id="UP001583177"/>
    </source>
</evidence>
<name>A0ABR3WCJ7_9PEZI</name>
<evidence type="ECO:0008006" key="10">
    <source>
        <dbReference type="Google" id="ProtNLM"/>
    </source>
</evidence>
<dbReference type="Pfam" id="PF00067">
    <property type="entry name" value="p450"/>
    <property type="match status" value="1"/>
</dbReference>
<evidence type="ECO:0000256" key="3">
    <source>
        <dbReference type="ARBA" id="ARBA00022617"/>
    </source>
</evidence>
<dbReference type="EMBL" id="JAWRVE010000107">
    <property type="protein sequence ID" value="KAL1858180.1"/>
    <property type="molecule type" value="Genomic_DNA"/>
</dbReference>
<keyword evidence="4 6" id="KW-0479">Metal-binding</keyword>
<evidence type="ECO:0000256" key="2">
    <source>
        <dbReference type="ARBA" id="ARBA00010617"/>
    </source>
</evidence>
<gene>
    <name evidence="8" type="ORF">Daus18300_010062</name>
</gene>
<keyword evidence="7" id="KW-0732">Signal</keyword>
<feature type="signal peptide" evidence="7">
    <location>
        <begin position="1"/>
        <end position="17"/>
    </location>
</feature>
<dbReference type="InterPro" id="IPR050121">
    <property type="entry name" value="Cytochrome_P450_monoxygenase"/>
</dbReference>
<evidence type="ECO:0000313" key="8">
    <source>
        <dbReference type="EMBL" id="KAL1858180.1"/>
    </source>
</evidence>
<organism evidence="8 9">
    <name type="scientific">Diaporthe australafricana</name>
    <dbReference type="NCBI Taxonomy" id="127596"/>
    <lineage>
        <taxon>Eukaryota</taxon>
        <taxon>Fungi</taxon>
        <taxon>Dikarya</taxon>
        <taxon>Ascomycota</taxon>
        <taxon>Pezizomycotina</taxon>
        <taxon>Sordariomycetes</taxon>
        <taxon>Sordariomycetidae</taxon>
        <taxon>Diaporthales</taxon>
        <taxon>Diaporthaceae</taxon>
        <taxon>Diaporthe</taxon>
    </lineage>
</organism>
<dbReference type="CDD" id="cd11070">
    <property type="entry name" value="CYP56-like"/>
    <property type="match status" value="1"/>
</dbReference>
<evidence type="ECO:0000256" key="4">
    <source>
        <dbReference type="ARBA" id="ARBA00022723"/>
    </source>
</evidence>
<dbReference type="InterPro" id="IPR001128">
    <property type="entry name" value="Cyt_P450"/>
</dbReference>
<dbReference type="InterPro" id="IPR002401">
    <property type="entry name" value="Cyt_P450_E_grp-I"/>
</dbReference>
<evidence type="ECO:0000256" key="7">
    <source>
        <dbReference type="SAM" id="SignalP"/>
    </source>
</evidence>
<dbReference type="PROSITE" id="PS00086">
    <property type="entry name" value="CYTOCHROME_P450"/>
    <property type="match status" value="1"/>
</dbReference>
<evidence type="ECO:0000256" key="6">
    <source>
        <dbReference type="RuleBase" id="RU000461"/>
    </source>
</evidence>
<comment type="cofactor">
    <cofactor evidence="1">
        <name>heme</name>
        <dbReference type="ChEBI" id="CHEBI:30413"/>
    </cofactor>
</comment>
<dbReference type="PRINTS" id="PR00463">
    <property type="entry name" value="EP450I"/>
</dbReference>
<dbReference type="PRINTS" id="PR00385">
    <property type="entry name" value="P450"/>
</dbReference>
<dbReference type="Proteomes" id="UP001583177">
    <property type="component" value="Unassembled WGS sequence"/>
</dbReference>
<keyword evidence="3 6" id="KW-0349">Heme</keyword>
<protein>
    <recommendedName>
        <fullName evidence="10">Cytochrome P450</fullName>
    </recommendedName>
</protein>
<keyword evidence="6" id="KW-0560">Oxidoreductase</keyword>
<comment type="caution">
    <text evidence="8">The sequence shown here is derived from an EMBL/GenBank/DDBJ whole genome shotgun (WGS) entry which is preliminary data.</text>
</comment>
<dbReference type="SUPFAM" id="SSF48264">
    <property type="entry name" value="Cytochrome P450"/>
    <property type="match status" value="1"/>
</dbReference>